<dbReference type="NCBIfam" id="TIGR00348">
    <property type="entry name" value="hsdR"/>
    <property type="match status" value="1"/>
</dbReference>
<comment type="subunit">
    <text evidence="10">The type I restriction/modification system is composed of three polypeptides R, M and S.</text>
</comment>
<keyword evidence="9 10" id="KW-0238">DNA-binding</keyword>
<evidence type="ECO:0000256" key="4">
    <source>
        <dbReference type="ARBA" id="ARBA00022741"/>
    </source>
</evidence>
<evidence type="ECO:0000256" key="9">
    <source>
        <dbReference type="ARBA" id="ARBA00023125"/>
    </source>
</evidence>
<evidence type="ECO:0000313" key="13">
    <source>
        <dbReference type="Proteomes" id="UP001236303"/>
    </source>
</evidence>
<dbReference type="SMART" id="SM00487">
    <property type="entry name" value="DEXDc"/>
    <property type="match status" value="1"/>
</dbReference>
<proteinExistence type="inferred from homology"/>
<evidence type="ECO:0000256" key="2">
    <source>
        <dbReference type="ARBA" id="ARBA00008598"/>
    </source>
</evidence>
<dbReference type="InterPro" id="IPR004473">
    <property type="entry name" value="Restrct_endonuc_typeI_HsdR"/>
</dbReference>
<dbReference type="PANTHER" id="PTHR30195:SF16">
    <property type="entry name" value="TYPE I RESTRICTION ENZYME ENDONUCLEASE SUBUNIT"/>
    <property type="match status" value="1"/>
</dbReference>
<dbReference type="InterPro" id="IPR027417">
    <property type="entry name" value="P-loop_NTPase"/>
</dbReference>
<dbReference type="InterPro" id="IPR022625">
    <property type="entry name" value="TypeI_RM_Rsu_C"/>
</dbReference>
<evidence type="ECO:0000256" key="3">
    <source>
        <dbReference type="ARBA" id="ARBA00022722"/>
    </source>
</evidence>
<keyword evidence="6" id="KW-0255">Endonuclease</keyword>
<dbReference type="Pfam" id="PF04313">
    <property type="entry name" value="HSDR_N"/>
    <property type="match status" value="1"/>
</dbReference>
<dbReference type="Gene3D" id="3.40.50.300">
    <property type="entry name" value="P-loop containing nucleotide triphosphate hydrolases"/>
    <property type="match status" value="2"/>
</dbReference>
<evidence type="ECO:0000256" key="6">
    <source>
        <dbReference type="ARBA" id="ARBA00022759"/>
    </source>
</evidence>
<dbReference type="InterPro" id="IPR055180">
    <property type="entry name" value="HsdR_RecA-like_helicase_dom_2"/>
</dbReference>
<dbReference type="CDD" id="cd22332">
    <property type="entry name" value="HsdR_N"/>
    <property type="match status" value="1"/>
</dbReference>
<dbReference type="EMBL" id="JASOPA010000001">
    <property type="protein sequence ID" value="MDK7241847.1"/>
    <property type="molecule type" value="Genomic_DNA"/>
</dbReference>
<evidence type="ECO:0000256" key="10">
    <source>
        <dbReference type="RuleBase" id="RU364115"/>
    </source>
</evidence>
<keyword evidence="3" id="KW-0540">Nuclease</keyword>
<keyword evidence="4 10" id="KW-0547">Nucleotide-binding</keyword>
<evidence type="ECO:0000313" key="12">
    <source>
        <dbReference type="EMBL" id="MDK7241847.1"/>
    </source>
</evidence>
<comment type="function">
    <text evidence="10">Subunit R is required for both nuclease and ATPase activities, but not for modification.</text>
</comment>
<gene>
    <name evidence="12" type="ORF">QP451_02150</name>
</gene>
<feature type="domain" description="Helicase ATP-binding" evidence="11">
    <location>
        <begin position="277"/>
        <end position="448"/>
    </location>
</feature>
<dbReference type="GO" id="GO:0009307">
    <property type="term" value="P:DNA restriction-modification system"/>
    <property type="evidence" value="ECO:0007669"/>
    <property type="project" value="UniProtKB-KW"/>
</dbReference>
<dbReference type="GO" id="GO:0003677">
    <property type="term" value="F:DNA binding"/>
    <property type="evidence" value="ECO:0007669"/>
    <property type="project" value="UniProtKB-KW"/>
</dbReference>
<evidence type="ECO:0000256" key="8">
    <source>
        <dbReference type="ARBA" id="ARBA00022840"/>
    </source>
</evidence>
<dbReference type="AlphaFoldDB" id="A0AAW6Y912"/>
<evidence type="ECO:0000256" key="5">
    <source>
        <dbReference type="ARBA" id="ARBA00022747"/>
    </source>
</evidence>
<dbReference type="GO" id="GO:0009035">
    <property type="term" value="F:type I site-specific deoxyribonuclease activity"/>
    <property type="evidence" value="ECO:0007669"/>
    <property type="project" value="UniProtKB-EC"/>
</dbReference>
<evidence type="ECO:0000256" key="1">
    <source>
        <dbReference type="ARBA" id="ARBA00000851"/>
    </source>
</evidence>
<keyword evidence="5 10" id="KW-0680">Restriction system</keyword>
<protein>
    <recommendedName>
        <fullName evidence="10">Type I restriction enzyme endonuclease subunit</fullName>
        <shortName evidence="10">R protein</shortName>
        <ecNumber evidence="10">3.1.21.3</ecNumber>
    </recommendedName>
</protein>
<dbReference type="Pfam" id="PF22679">
    <property type="entry name" value="T1R_D3-like"/>
    <property type="match status" value="1"/>
</dbReference>
<dbReference type="RefSeq" id="WP_107810464.1">
    <property type="nucleotide sequence ID" value="NZ_JASOPA010000001.1"/>
</dbReference>
<name>A0AAW6Y912_NEISU</name>
<dbReference type="InterPro" id="IPR051268">
    <property type="entry name" value="Type-I_R_enzyme_R_subunit"/>
</dbReference>
<reference evidence="12" key="1">
    <citation type="submission" date="2023-05" db="EMBL/GenBank/DDBJ databases">
        <title>Cataloging the Phylogenetic Diversity of Human Bladder Bacteria.</title>
        <authorList>
            <person name="Du J."/>
        </authorList>
    </citation>
    <scope>NUCLEOTIDE SEQUENCE</scope>
    <source>
        <strain evidence="12">UMB1050</strain>
    </source>
</reference>
<dbReference type="Gene3D" id="3.90.1570.50">
    <property type="match status" value="1"/>
</dbReference>
<comment type="similarity">
    <text evidence="2 10">Belongs to the HsdR family.</text>
</comment>
<dbReference type="Pfam" id="PF12008">
    <property type="entry name" value="EcoR124_C"/>
    <property type="match status" value="1"/>
</dbReference>
<accession>A0AAW6Y912</accession>
<dbReference type="CDD" id="cd18800">
    <property type="entry name" value="SF2_C_EcoR124I-like"/>
    <property type="match status" value="1"/>
</dbReference>
<dbReference type="Proteomes" id="UP001236303">
    <property type="component" value="Unassembled WGS sequence"/>
</dbReference>
<dbReference type="EC" id="3.1.21.3" evidence="10"/>
<sequence length="1039" mass="119385">MFNKEADFENALIALLSTKSWEKEVLHYPTEEKLIANWQEHLNKTNQHIDKLDVPLLRTEMNQILEQVQALKTPYALNGFINGKTVAIKRENEESRHFGKEVSLDIFDREEISAGKSRYQIAQQPQFTPRSDLYPKQRGDLMLLINGMPMFHIELKRSGVPISQATNQIERYHKAGAFSGIFSLVQVFVAMTPEECRYFANTGGQLNPAFYFRWADFNNVYMNEWDKVATHFLSIPMAHQFIGDYTIADAKDEQLKVLRSYQYYAVNKIADTVAKTDWTSGNQRGGYIWHTTGSGKTMSSFKSAQLISRRKDADKVIFLLDRIELGKQSLEEYQNFADSKDDVQATENTAILLAKLKSKQDRDRLIVTSIQKMSNIKAEEGVNEADIEQISGKRLVFIIDEAHRTTFGDMLLTIKHTFPNAIFFGFTGTPIEEENAKKSSTTATVFGNELHRYSIADGIRDENVLGFHPFHIRTFKDSDLRRSVALQEAKATDESEVFADDQKKKIYNQFMNDVPMAGEYTSDGKYQKGIEDYVPNVQYQTPEHVNAVIDDMLENWRRLSQGKKYHAIFATSSIPEAVNYYRLIKAKIAEKIRIAEEVGNSEEAKNSLPKLTALFDPNILNDGQGNDKEIWIAEILEDYNAQFQTSFDYATYSRFKTDLSDRLSHINAYKRIKPNEQLDLLIVVDQMLTGFDSKWLNTLYLDKILDYANLIQAFSRTNRVCDKTDKPFGLIRYYRKPHTMQRNIERAVKLYSGDRPMGLFVDNLDKVIDKMNVCFADIADIFKWAGLEDFSKNPDDTTSCAKFVKLFNQLNEHLQAARLLGFSWGKSSYDVVQEDDSVITATLNFDQETYDKLLARYKDLFKESSGNGGGSDDVPFDLRSHINEIETDKIDQNYMNARFEKWLKTIGGIEEAAALEELHHSFATLSKEDQKFAELFLHDVQSGDIKLDPNLALSDYITTYKQKDANDKVLKVIKGLGLDGDLLRALLARKYTSENLDLGRLNDLKATVDREKAKVYFNEERIFYLNIRIDEFLRELITR</sequence>
<dbReference type="PROSITE" id="PS51192">
    <property type="entry name" value="HELICASE_ATP_BIND_1"/>
    <property type="match status" value="1"/>
</dbReference>
<dbReference type="InterPro" id="IPR014001">
    <property type="entry name" value="Helicase_ATP-bd"/>
</dbReference>
<comment type="catalytic activity">
    <reaction evidence="1 10">
        <text>Endonucleolytic cleavage of DNA to give random double-stranded fragments with terminal 5'-phosphates, ATP is simultaneously hydrolyzed.</text>
        <dbReference type="EC" id="3.1.21.3"/>
    </reaction>
</comment>
<dbReference type="Pfam" id="PF18766">
    <property type="entry name" value="SWI2_SNF2"/>
    <property type="match status" value="1"/>
</dbReference>
<keyword evidence="7 10" id="KW-0378">Hydrolase</keyword>
<dbReference type="SUPFAM" id="SSF52540">
    <property type="entry name" value="P-loop containing nucleoside triphosphate hydrolases"/>
    <property type="match status" value="2"/>
</dbReference>
<dbReference type="InterPro" id="IPR040980">
    <property type="entry name" value="SWI2_SNF2"/>
</dbReference>
<organism evidence="12 13">
    <name type="scientific">Neisseria subflava</name>
    <dbReference type="NCBI Taxonomy" id="28449"/>
    <lineage>
        <taxon>Bacteria</taxon>
        <taxon>Pseudomonadati</taxon>
        <taxon>Pseudomonadota</taxon>
        <taxon>Betaproteobacteria</taxon>
        <taxon>Neisseriales</taxon>
        <taxon>Neisseriaceae</taxon>
        <taxon>Neisseria</taxon>
    </lineage>
</organism>
<dbReference type="GO" id="GO:0005524">
    <property type="term" value="F:ATP binding"/>
    <property type="evidence" value="ECO:0007669"/>
    <property type="project" value="UniProtKB-KW"/>
</dbReference>
<comment type="caution">
    <text evidence="12">The sequence shown here is derived from an EMBL/GenBank/DDBJ whole genome shotgun (WGS) entry which is preliminary data.</text>
</comment>
<dbReference type="InterPro" id="IPR007409">
    <property type="entry name" value="Restrct_endonuc_type1_HsdR_N"/>
</dbReference>
<dbReference type="PANTHER" id="PTHR30195">
    <property type="entry name" value="TYPE I SITE-SPECIFIC DEOXYRIBONUCLEASE PROTEIN SUBUNIT M AND R"/>
    <property type="match status" value="1"/>
</dbReference>
<evidence type="ECO:0000256" key="7">
    <source>
        <dbReference type="ARBA" id="ARBA00022801"/>
    </source>
</evidence>
<evidence type="ECO:0000259" key="11">
    <source>
        <dbReference type="PROSITE" id="PS51192"/>
    </source>
</evidence>
<keyword evidence="8 10" id="KW-0067">ATP-binding</keyword>